<comment type="subcellular location">
    <subcellularLocation>
        <location evidence="2">Chromosome</location>
    </subcellularLocation>
    <subcellularLocation>
        <location evidence="1">Nucleus</location>
    </subcellularLocation>
</comment>
<dbReference type="PANTHER" id="PTHR13386:SF1">
    <property type="entry name" value="HISTONE PARYLATION FACTOR 1"/>
    <property type="match status" value="1"/>
</dbReference>
<dbReference type="RefSeq" id="XP_011502052.1">
    <property type="nucleotide sequence ID" value="XM_011503750.1"/>
</dbReference>
<evidence type="ECO:0000256" key="2">
    <source>
        <dbReference type="ARBA" id="ARBA00004286"/>
    </source>
</evidence>
<evidence type="ECO:0000256" key="3">
    <source>
        <dbReference type="ARBA" id="ARBA00010803"/>
    </source>
</evidence>
<dbReference type="CTD" id="54969"/>
<gene>
    <name evidence="9" type="primary">LOC105365555</name>
</gene>
<evidence type="ECO:0000256" key="6">
    <source>
        <dbReference type="SAM" id="MobiDB-lite"/>
    </source>
</evidence>
<dbReference type="GO" id="GO:0072572">
    <property type="term" value="F:poly-ADP-D-ribose binding"/>
    <property type="evidence" value="ECO:0007669"/>
    <property type="project" value="TreeGrafter"/>
</dbReference>
<dbReference type="Proteomes" id="UP000695007">
    <property type="component" value="Unplaced"/>
</dbReference>
<dbReference type="Pfam" id="PF10228">
    <property type="entry name" value="HPF1"/>
    <property type="match status" value="1"/>
</dbReference>
<feature type="compositionally biased region" description="Polar residues" evidence="6">
    <location>
        <begin position="63"/>
        <end position="84"/>
    </location>
</feature>
<dbReference type="GO" id="GO:0005694">
    <property type="term" value="C:chromosome"/>
    <property type="evidence" value="ECO:0007669"/>
    <property type="project" value="UniProtKB-SubCell"/>
</dbReference>
<dbReference type="GO" id="GO:0042393">
    <property type="term" value="F:histone binding"/>
    <property type="evidence" value="ECO:0007669"/>
    <property type="project" value="InterPro"/>
</dbReference>
<comment type="similarity">
    <text evidence="3">Belongs to the HPF1 family.</text>
</comment>
<keyword evidence="4" id="KW-0158">Chromosome</keyword>
<dbReference type="GO" id="GO:0005634">
    <property type="term" value="C:nucleus"/>
    <property type="evidence" value="ECO:0007669"/>
    <property type="project" value="UniProtKB-SubCell"/>
</dbReference>
<feature type="domain" description="PBZ-type" evidence="7">
    <location>
        <begin position="18"/>
        <end position="41"/>
    </location>
</feature>
<protein>
    <submittedName>
        <fullName evidence="9">UPF0609 protein C4orf27 homolog</fullName>
    </submittedName>
</protein>
<dbReference type="PANTHER" id="PTHR13386">
    <property type="entry name" value="HISTONE PARYLATION FACTOR 1"/>
    <property type="match status" value="1"/>
</dbReference>
<evidence type="ECO:0000256" key="4">
    <source>
        <dbReference type="ARBA" id="ARBA00022454"/>
    </source>
</evidence>
<dbReference type="KEGG" id="csol:105365555"/>
<dbReference type="GO" id="GO:0006974">
    <property type="term" value="P:DNA damage response"/>
    <property type="evidence" value="ECO:0007669"/>
    <property type="project" value="InterPro"/>
</dbReference>
<feature type="region of interest" description="Disordered" evidence="6">
    <location>
        <begin position="30"/>
        <end position="84"/>
    </location>
</feature>
<accession>A0AAJ7DZE3</accession>
<dbReference type="InterPro" id="IPR019361">
    <property type="entry name" value="HPF1"/>
</dbReference>
<evidence type="ECO:0000313" key="8">
    <source>
        <dbReference type="Proteomes" id="UP000695007"/>
    </source>
</evidence>
<keyword evidence="8" id="KW-1185">Reference proteome</keyword>
<evidence type="ECO:0000256" key="5">
    <source>
        <dbReference type="ARBA" id="ARBA00023242"/>
    </source>
</evidence>
<organism evidence="8 9">
    <name type="scientific">Ceratosolen solmsi marchali</name>
    <dbReference type="NCBI Taxonomy" id="326594"/>
    <lineage>
        <taxon>Eukaryota</taxon>
        <taxon>Metazoa</taxon>
        <taxon>Ecdysozoa</taxon>
        <taxon>Arthropoda</taxon>
        <taxon>Hexapoda</taxon>
        <taxon>Insecta</taxon>
        <taxon>Pterygota</taxon>
        <taxon>Neoptera</taxon>
        <taxon>Endopterygota</taxon>
        <taxon>Hymenoptera</taxon>
        <taxon>Apocrita</taxon>
        <taxon>Proctotrupomorpha</taxon>
        <taxon>Chalcidoidea</taxon>
        <taxon>Agaonidae</taxon>
        <taxon>Agaoninae</taxon>
        <taxon>Ceratosolen</taxon>
    </lineage>
</organism>
<evidence type="ECO:0000256" key="1">
    <source>
        <dbReference type="ARBA" id="ARBA00004123"/>
    </source>
</evidence>
<dbReference type="InterPro" id="IPR019406">
    <property type="entry name" value="APLF_PBZ"/>
</dbReference>
<evidence type="ECO:0000259" key="7">
    <source>
        <dbReference type="Pfam" id="PF10283"/>
    </source>
</evidence>
<dbReference type="Pfam" id="PF10283">
    <property type="entry name" value="zf-CCHH"/>
    <property type="match status" value="1"/>
</dbReference>
<dbReference type="AlphaFoldDB" id="A0AAJ7DZE3"/>
<reference evidence="9" key="1">
    <citation type="submission" date="2025-08" db="UniProtKB">
        <authorList>
            <consortium name="RefSeq"/>
        </authorList>
    </citation>
    <scope>IDENTIFICATION</scope>
</reference>
<dbReference type="GeneID" id="105365555"/>
<evidence type="ECO:0000313" key="9">
    <source>
        <dbReference type="RefSeq" id="XP_011502052.1"/>
    </source>
</evidence>
<feature type="compositionally biased region" description="Basic and acidic residues" evidence="6">
    <location>
        <begin position="43"/>
        <end position="52"/>
    </location>
</feature>
<sequence>MNKREDSEGMIIGVEDSRVECKYGADCFQKNPEHHRKYKHPISNKENDEKESNSSMKRKSPDNEGSSSSELSRNKKQNVSSNLEGSLNAAKAENECAKDTEDTYSDARQLILEIFLVSMPNDFYRFYNFCRELKPNEPSTAFKIVDIKLVGPYDVLNGLITKSTPKQSSLLTHWRYYYDPPEFQTILKGNDKEGLHFGYWRDRPSGEPVFVASNSCNVNCKIKPVAENIFGAIALYMEERIKKANPFEKTSYFNLLGKIKAYATKHNISLQAKTPKMSSREKNVVARTIHGAGIVCPYNKKSQLGYRELSVSDSQLLKIVKKIDDAKSDEDRLEPRTELGEVVRLATIAGDECDFGTCLELGHDLLSTGCTYVQNAALLVLSIAYNQLERQAFLKIVEEHMKNRKKGCNTAALPDILPKKSTVL</sequence>
<feature type="compositionally biased region" description="Basic residues" evidence="6">
    <location>
        <begin position="33"/>
        <end position="42"/>
    </location>
</feature>
<proteinExistence type="inferred from homology"/>
<name>A0AAJ7DZE3_9HYME</name>
<keyword evidence="5" id="KW-0539">Nucleus</keyword>